<sequence>MQLTDIDRISGRRAGGDIAEFEPAAVDAGRGDARSAGQGQAAGLKLGGAQGDGIHIEVAGQGKAQLVVGGSLGDGQVAVGAGKVHGVTRRDIGRVGALRGDIPAAVGDCFDGPKLGDIDGIAVRCPRRQAVDLTKLCGAGITDGHGALRALGGGDPRGVAGRYRLGRITGDARGGGGDGAGAYGDAALYVYLGAIAEHESVADRDIVVAADNTTGGRRRGQRIVVAEDAGIRRVHGVGIAQDRRGHAVDAAVRANRHASGLRRGRGIADGDRGHLCRIGAVTDGDGIVATRAAGEAEGNAIGPVRLGIDAYREGIVRSRGGVGADGGGAGPIGGGVIA</sequence>
<evidence type="ECO:0000313" key="2">
    <source>
        <dbReference type="Proteomes" id="UP000053096"/>
    </source>
</evidence>
<dbReference type="Proteomes" id="UP000053096">
    <property type="component" value="Unassembled WGS sequence"/>
</dbReference>
<proteinExistence type="predicted"/>
<evidence type="ECO:0000313" key="1">
    <source>
        <dbReference type="EMBL" id="CUJ03525.1"/>
    </source>
</evidence>
<gene>
    <name evidence="1" type="ORF">ERS370011_03420</name>
</gene>
<reference evidence="1 2" key="1">
    <citation type="submission" date="2015-09" db="EMBL/GenBank/DDBJ databases">
        <authorList>
            <person name="Jackson K.R."/>
            <person name="Lunt B.L."/>
            <person name="Fisher J.N.B."/>
            <person name="Gardner A.V."/>
            <person name="Bailey M.E."/>
            <person name="Deus L.M."/>
            <person name="Earl A.S."/>
            <person name="Gibby P.D."/>
            <person name="Hartmann K.A."/>
            <person name="Liu J.E."/>
            <person name="Manci A.M."/>
            <person name="Nielsen D.A."/>
            <person name="Solomon M.B."/>
            <person name="Breakwell D.P."/>
            <person name="Burnett S.H."/>
            <person name="Grose J.H."/>
        </authorList>
    </citation>
    <scope>NUCLEOTIDE SEQUENCE [LARGE SCALE GENOMIC DNA]</scope>
    <source>
        <strain evidence="1 2">2789STDY5608636</strain>
    </source>
</reference>
<dbReference type="EMBL" id="CYTV01000011">
    <property type="protein sequence ID" value="CUJ03525.1"/>
    <property type="molecule type" value="Genomic_DNA"/>
</dbReference>
<dbReference type="AlphaFoldDB" id="A0A0M7H3V9"/>
<organism evidence="1 2">
    <name type="scientific">Bordetella pseudohinzii</name>
    <dbReference type="NCBI Taxonomy" id="1331258"/>
    <lineage>
        <taxon>Bacteria</taxon>
        <taxon>Pseudomonadati</taxon>
        <taxon>Pseudomonadota</taxon>
        <taxon>Betaproteobacteria</taxon>
        <taxon>Burkholderiales</taxon>
        <taxon>Alcaligenaceae</taxon>
        <taxon>Bordetella</taxon>
    </lineage>
</organism>
<protein>
    <submittedName>
        <fullName evidence="1">Uncharacterized protein</fullName>
    </submittedName>
</protein>
<name>A0A0M7H3V9_9BORD</name>
<accession>A0A0M7H3V9</accession>